<name>A0AC55DBY8_ECHTE</name>
<evidence type="ECO:0000313" key="2">
    <source>
        <dbReference type="RefSeq" id="XP_045149248.1"/>
    </source>
</evidence>
<dbReference type="Proteomes" id="UP000694863">
    <property type="component" value="Unplaced"/>
</dbReference>
<proteinExistence type="predicted"/>
<keyword evidence="1" id="KW-1185">Reference proteome</keyword>
<gene>
    <name evidence="2" type="primary">SPEM2</name>
</gene>
<reference evidence="2" key="1">
    <citation type="submission" date="2025-08" db="UniProtKB">
        <authorList>
            <consortium name="RefSeq"/>
        </authorList>
    </citation>
    <scope>IDENTIFICATION</scope>
</reference>
<organism evidence="1 2">
    <name type="scientific">Echinops telfairi</name>
    <name type="common">Lesser hedgehog tenrec</name>
    <dbReference type="NCBI Taxonomy" id="9371"/>
    <lineage>
        <taxon>Eukaryota</taxon>
        <taxon>Metazoa</taxon>
        <taxon>Chordata</taxon>
        <taxon>Craniata</taxon>
        <taxon>Vertebrata</taxon>
        <taxon>Euteleostomi</taxon>
        <taxon>Mammalia</taxon>
        <taxon>Eutheria</taxon>
        <taxon>Afrotheria</taxon>
        <taxon>Tenrecidae</taxon>
        <taxon>Tenrecinae</taxon>
        <taxon>Echinops</taxon>
    </lineage>
</organism>
<sequence length="503" mass="57155">MGDQPYDALGCCNQDQESPQDTEDFLLLLLGLIILVNIGVNMATVMWHRFRNVLDKIFWINQRNAFRSDPNFPEDPCQSPARDVHIHCTLDPVEVKMTQSTHCSSSSYHLGNHLHNFPLCRRRPRRRRRRRRDHHYHGRHPCGHQQRPGNYRPFPHGHPVFSGLHHRHQPSPLQPRPCLGREDQDSYPEENTQDDRPHPTHPPGGWRGLYPRLGLPSRPGLWSQQNRILASLPPPSVYMSPELRRIPKRVEAKSELRLQTFGPRCSQSHVWGNVEAEHWASTPQPTCRLPPTPAWVPGGHSPQPSRGHLIYDSWEQRRRGLDCPEPPPLVPRSSTRPEAQGYRDHYSPQSHRRAHPSHAYSQPNRSPHPSSGHLPYSSREPHEARRRVAEWTETLPGRHLLTTSTSLTMLGEVSCHRGPAPGSTLLHHTSQPLSVAQAEPAPTPTPFIPLSRSPGGNTNYQVYDSLELKRQVQEGRVRASSLPPPSTSASRPSLHHSRAGRLS</sequence>
<protein>
    <submittedName>
        <fullName evidence="2">Uncharacterized protein SPEM2</fullName>
    </submittedName>
</protein>
<evidence type="ECO:0000313" key="1">
    <source>
        <dbReference type="Proteomes" id="UP000694863"/>
    </source>
</evidence>
<dbReference type="RefSeq" id="XP_045149248.1">
    <property type="nucleotide sequence ID" value="XM_045293313.1"/>
</dbReference>
<accession>A0AC55DBY8</accession>